<gene>
    <name evidence="4" type="ORF">ACFPOC_09685</name>
</gene>
<dbReference type="EMBL" id="JBHSNA010000007">
    <property type="protein sequence ID" value="MFC5566684.1"/>
    <property type="molecule type" value="Genomic_DNA"/>
</dbReference>
<reference evidence="5" key="1">
    <citation type="journal article" date="2019" name="Int. J. Syst. Evol. Microbiol.">
        <title>The Global Catalogue of Microorganisms (GCM) 10K type strain sequencing project: providing services to taxonomists for standard genome sequencing and annotation.</title>
        <authorList>
            <consortium name="The Broad Institute Genomics Platform"/>
            <consortium name="The Broad Institute Genome Sequencing Center for Infectious Disease"/>
            <person name="Wu L."/>
            <person name="Ma J."/>
        </authorList>
    </citation>
    <scope>NUCLEOTIDE SEQUENCE [LARGE SCALE GENOMIC DNA]</scope>
    <source>
        <strain evidence="5">KACC 11588</strain>
    </source>
</reference>
<evidence type="ECO:0000313" key="5">
    <source>
        <dbReference type="Proteomes" id="UP001596056"/>
    </source>
</evidence>
<evidence type="ECO:0000313" key="4">
    <source>
        <dbReference type="EMBL" id="MFC5566684.1"/>
    </source>
</evidence>
<name>A0ABW0SCT0_9RHOB</name>
<keyword evidence="4" id="KW-0378">Hydrolase</keyword>
<accession>A0ABW0SCT0</accession>
<dbReference type="Proteomes" id="UP001596056">
    <property type="component" value="Unassembled WGS sequence"/>
</dbReference>
<keyword evidence="5" id="KW-1185">Reference proteome</keyword>
<dbReference type="InterPro" id="IPR000045">
    <property type="entry name" value="Prepilin_IV_endopep_pep"/>
</dbReference>
<feature type="signal peptide" evidence="2">
    <location>
        <begin position="1"/>
        <end position="22"/>
    </location>
</feature>
<feature type="transmembrane region" description="Helical" evidence="1">
    <location>
        <begin position="117"/>
        <end position="148"/>
    </location>
</feature>
<dbReference type="Pfam" id="PF01478">
    <property type="entry name" value="Peptidase_A24"/>
    <property type="match status" value="1"/>
</dbReference>
<evidence type="ECO:0000256" key="2">
    <source>
        <dbReference type="SAM" id="SignalP"/>
    </source>
</evidence>
<feature type="transmembrane region" description="Helical" evidence="1">
    <location>
        <begin position="160"/>
        <end position="179"/>
    </location>
</feature>
<proteinExistence type="predicted"/>
<keyword evidence="1" id="KW-0812">Transmembrane</keyword>
<feature type="chain" id="PRO_5045929141" evidence="2">
    <location>
        <begin position="23"/>
        <end position="184"/>
    </location>
</feature>
<keyword evidence="2" id="KW-0732">Signal</keyword>
<dbReference type="GO" id="GO:0004190">
    <property type="term" value="F:aspartic-type endopeptidase activity"/>
    <property type="evidence" value="ECO:0007669"/>
    <property type="project" value="UniProtKB-EC"/>
</dbReference>
<feature type="transmembrane region" description="Helical" evidence="1">
    <location>
        <begin position="76"/>
        <end position="97"/>
    </location>
</feature>
<keyword evidence="1" id="KW-1133">Transmembrane helix</keyword>
<comment type="caution">
    <text evidence="4">The sequence shown here is derived from an EMBL/GenBank/DDBJ whole genome shotgun (WGS) entry which is preliminary data.</text>
</comment>
<organism evidence="4 5">
    <name type="scientific">Rubellimicrobium aerolatum</name>
    <dbReference type="NCBI Taxonomy" id="490979"/>
    <lineage>
        <taxon>Bacteria</taxon>
        <taxon>Pseudomonadati</taxon>
        <taxon>Pseudomonadota</taxon>
        <taxon>Alphaproteobacteria</taxon>
        <taxon>Rhodobacterales</taxon>
        <taxon>Roseobacteraceae</taxon>
        <taxon>Rubellimicrobium</taxon>
    </lineage>
</organism>
<dbReference type="RefSeq" id="WP_209840410.1">
    <property type="nucleotide sequence ID" value="NZ_JAGGJP010000007.1"/>
</dbReference>
<dbReference type="Gene3D" id="1.20.120.1220">
    <property type="match status" value="1"/>
</dbReference>
<dbReference type="EC" id="3.4.23.43" evidence="4"/>
<feature type="domain" description="Prepilin type IV endopeptidase peptidase" evidence="3">
    <location>
        <begin position="37"/>
        <end position="145"/>
    </location>
</feature>
<evidence type="ECO:0000259" key="3">
    <source>
        <dbReference type="Pfam" id="PF01478"/>
    </source>
</evidence>
<keyword evidence="1" id="KW-0472">Membrane</keyword>
<evidence type="ECO:0000256" key="1">
    <source>
        <dbReference type="SAM" id="Phobius"/>
    </source>
</evidence>
<sequence length="184" mass="18429">MTLGPFLLPAIALAHGASLAVAAGVAEPRRVALGLCLVPALVWLSATDLRRGEIPDESVAIIALAGLGFQWHRLGLGLPLLAEAAAAALATGLLWLAGGLHFRRTGEEALGIGDAKLIGAGTLAVGAASLWALVLVAALGGIAAGLLARRRAGPDAAKGIPFGPFLAYSILVLTLFPIAGPVST</sequence>
<protein>
    <submittedName>
        <fullName evidence="4">Prepilin peptidase</fullName>
        <ecNumber evidence="4">3.4.23.43</ecNumber>
    </submittedName>
</protein>